<dbReference type="GO" id="GO:0099160">
    <property type="term" value="C:postsynaptic intermediate filament cytoskeleton"/>
    <property type="evidence" value="ECO:0007669"/>
    <property type="project" value="TreeGrafter"/>
</dbReference>
<evidence type="ECO:0000313" key="10">
    <source>
        <dbReference type="Proteomes" id="UP001177744"/>
    </source>
</evidence>
<dbReference type="GO" id="GO:0005882">
    <property type="term" value="C:intermediate filament"/>
    <property type="evidence" value="ECO:0007669"/>
    <property type="project" value="UniProtKB-KW"/>
</dbReference>
<evidence type="ECO:0000256" key="4">
    <source>
        <dbReference type="ARBA" id="ARBA00023054"/>
    </source>
</evidence>
<feature type="region of interest" description="Disordered" evidence="7">
    <location>
        <begin position="174"/>
        <end position="255"/>
    </location>
</feature>
<accession>A0AA40IB96</accession>
<dbReference type="Pfam" id="PF00038">
    <property type="entry name" value="Filament"/>
    <property type="match status" value="1"/>
</dbReference>
<comment type="subcellular location">
    <subcellularLocation>
        <location evidence="1">Cytoplasm</location>
    </subcellularLocation>
</comment>
<dbReference type="GO" id="GO:0005737">
    <property type="term" value="C:cytoplasm"/>
    <property type="evidence" value="ECO:0007669"/>
    <property type="project" value="UniProtKB-SubCell"/>
</dbReference>
<organism evidence="9 10">
    <name type="scientific">Cnephaeus nilssonii</name>
    <name type="common">Northern bat</name>
    <name type="synonym">Eptesicus nilssonii</name>
    <dbReference type="NCBI Taxonomy" id="3371016"/>
    <lineage>
        <taxon>Eukaryota</taxon>
        <taxon>Metazoa</taxon>
        <taxon>Chordata</taxon>
        <taxon>Craniata</taxon>
        <taxon>Vertebrata</taxon>
        <taxon>Euteleostomi</taxon>
        <taxon>Mammalia</taxon>
        <taxon>Eutheria</taxon>
        <taxon>Laurasiatheria</taxon>
        <taxon>Chiroptera</taxon>
        <taxon>Yangochiroptera</taxon>
        <taxon>Vespertilionidae</taxon>
        <taxon>Cnephaeus</taxon>
    </lineage>
</organism>
<keyword evidence="4 6" id="KW-0175">Coiled coil</keyword>
<dbReference type="GO" id="GO:0099184">
    <property type="term" value="F:structural constituent of postsynaptic intermediate filament cytoskeleton"/>
    <property type="evidence" value="ECO:0007669"/>
    <property type="project" value="TreeGrafter"/>
</dbReference>
<gene>
    <name evidence="9" type="ORF">QTO34_008310</name>
</gene>
<protein>
    <recommendedName>
        <fullName evidence="8">IF rod domain-containing protein</fullName>
    </recommendedName>
</protein>
<feature type="coiled-coil region" evidence="6">
    <location>
        <begin position="84"/>
        <end position="129"/>
    </location>
</feature>
<dbReference type="GO" id="GO:0030424">
    <property type="term" value="C:axon"/>
    <property type="evidence" value="ECO:0007669"/>
    <property type="project" value="TreeGrafter"/>
</dbReference>
<evidence type="ECO:0000256" key="5">
    <source>
        <dbReference type="RuleBase" id="RU000685"/>
    </source>
</evidence>
<proteinExistence type="inferred from homology"/>
<keyword evidence="3 5" id="KW-0403">Intermediate filament</keyword>
<evidence type="ECO:0000313" key="9">
    <source>
        <dbReference type="EMBL" id="KAK1345845.1"/>
    </source>
</evidence>
<feature type="domain" description="IF rod" evidence="8">
    <location>
        <begin position="58"/>
        <end position="153"/>
    </location>
</feature>
<keyword evidence="10" id="KW-1185">Reference proteome</keyword>
<dbReference type="InterPro" id="IPR018039">
    <property type="entry name" value="IF_conserved"/>
</dbReference>
<feature type="compositionally biased region" description="Acidic residues" evidence="7">
    <location>
        <begin position="188"/>
        <end position="205"/>
    </location>
</feature>
<reference evidence="9" key="1">
    <citation type="submission" date="2023-06" db="EMBL/GenBank/DDBJ databases">
        <title>Reference genome for the Northern bat (Eptesicus nilssonii), a most northern bat species.</title>
        <authorList>
            <person name="Laine V.N."/>
            <person name="Pulliainen A.T."/>
            <person name="Lilley T.M."/>
        </authorList>
    </citation>
    <scope>NUCLEOTIDE SEQUENCE</scope>
    <source>
        <strain evidence="9">BLF_Eptnil</strain>
        <tissue evidence="9">Kidney</tissue>
    </source>
</reference>
<dbReference type="PANTHER" id="PTHR45652">
    <property type="entry name" value="GLIAL FIBRILLARY ACIDIC PROTEIN"/>
    <property type="match status" value="1"/>
</dbReference>
<sequence length="255" mass="28931">MKRRSLSCRCRSSTLRSPWRWTCSPSLTSLQRSRTSVPSRRSWLPRTCRMQKNGTRAAHHADQEHCQEHLCGVSCLLKAKTLEIKACQAINEALGKQLQELEDKQNSDVSAVQDTINKLENELRITEKYQDFLNVALDIDIAAYRKLLEGEETQLSFTGMGSIASGYTQSSQIFGEAEEEDKEKKVADEEEGEEEEEGAKEEFEDAKEKEEGGEGEREDSPEAEDEKKDEASRTLEPPPRKMHHSRSSKCNIPLP</sequence>
<dbReference type="Gene3D" id="1.20.5.170">
    <property type="match status" value="1"/>
</dbReference>
<evidence type="ECO:0000256" key="2">
    <source>
        <dbReference type="ARBA" id="ARBA00022490"/>
    </source>
</evidence>
<evidence type="ECO:0000256" key="7">
    <source>
        <dbReference type="SAM" id="MobiDB-lite"/>
    </source>
</evidence>
<evidence type="ECO:0000256" key="3">
    <source>
        <dbReference type="ARBA" id="ARBA00022754"/>
    </source>
</evidence>
<dbReference type="SUPFAM" id="SSF64593">
    <property type="entry name" value="Intermediate filament protein, coiled coil region"/>
    <property type="match status" value="1"/>
</dbReference>
<dbReference type="GO" id="GO:0033693">
    <property type="term" value="P:neurofilament bundle assembly"/>
    <property type="evidence" value="ECO:0007669"/>
    <property type="project" value="TreeGrafter"/>
</dbReference>
<feature type="compositionally biased region" description="Basic and acidic residues" evidence="7">
    <location>
        <begin position="206"/>
        <end position="233"/>
    </location>
</feature>
<dbReference type="EMBL" id="JAULJE010000002">
    <property type="protein sequence ID" value="KAK1345845.1"/>
    <property type="molecule type" value="Genomic_DNA"/>
</dbReference>
<dbReference type="PANTHER" id="PTHR45652:SF8">
    <property type="entry name" value="NEUROFILAMENT LIGHT POLYPEPTIDE"/>
    <property type="match status" value="1"/>
</dbReference>
<evidence type="ECO:0000256" key="1">
    <source>
        <dbReference type="ARBA" id="ARBA00004496"/>
    </source>
</evidence>
<evidence type="ECO:0000259" key="8">
    <source>
        <dbReference type="Pfam" id="PF00038"/>
    </source>
</evidence>
<dbReference type="InterPro" id="IPR050405">
    <property type="entry name" value="Intermediate_filament"/>
</dbReference>
<keyword evidence="2" id="KW-0963">Cytoplasm</keyword>
<name>A0AA40IB96_CNENI</name>
<comment type="caution">
    <text evidence="9">The sequence shown here is derived from an EMBL/GenBank/DDBJ whole genome shotgun (WGS) entry which is preliminary data.</text>
</comment>
<dbReference type="AlphaFoldDB" id="A0AA40IB96"/>
<evidence type="ECO:0000256" key="6">
    <source>
        <dbReference type="SAM" id="Coils"/>
    </source>
</evidence>
<dbReference type="PROSITE" id="PS00226">
    <property type="entry name" value="IF_ROD_1"/>
    <property type="match status" value="1"/>
</dbReference>
<dbReference type="InterPro" id="IPR039008">
    <property type="entry name" value="IF_rod_dom"/>
</dbReference>
<comment type="similarity">
    <text evidence="5">Belongs to the intermediate filament family.</text>
</comment>
<dbReference type="Proteomes" id="UP001177744">
    <property type="component" value="Unassembled WGS sequence"/>
</dbReference>